<feature type="region of interest" description="Disordered" evidence="1">
    <location>
        <begin position="74"/>
        <end position="117"/>
    </location>
</feature>
<evidence type="ECO:0000313" key="4">
    <source>
        <dbReference type="Proteomes" id="UP000278440"/>
    </source>
</evidence>
<comment type="caution">
    <text evidence="3">The sequence shown here is derived from an EMBL/GenBank/DDBJ whole genome shotgun (WGS) entry which is preliminary data.</text>
</comment>
<dbReference type="EMBL" id="RBXT01000001">
    <property type="protein sequence ID" value="RKT76636.1"/>
    <property type="molecule type" value="Genomic_DNA"/>
</dbReference>
<evidence type="ECO:0008006" key="5">
    <source>
        <dbReference type="Google" id="ProtNLM"/>
    </source>
</evidence>
<protein>
    <recommendedName>
        <fullName evidence="5">WD40 repeat protein</fullName>
    </recommendedName>
</protein>
<sequence>MSASEDQIRDLLARDAEQVQVRGDLVGAAMKRYRRDHRRRVATGAVAGLAAVAVMVPVAWGLFGRQSSLPLPAPSGPMSSITVPTTPSTSRPSTSTTSSTAPTTSTTTSSPVAGGPSAYAEGTTLRLGSATVQVGGADRIVRFASLAGGGSFVESVDGPATVTRLLDGTGRAVRTVLPNGGSWSASTDGDLVATVDDRNRATVYDATGGVVATRQSDAVAAAVVDRTVYLAGDASTLAWDVDSGATRTLPGRITDVSGDGGRALRVWSPDGDGEVRRCWALLDITGATAREVHQECAEAVGAAVPISISPDGRRLLAQQVVEQVTGTPFAVLDAETGEVQLGTADRPGPTGWSAAWTRRGRILVSRNTSGASGLATRNTLQECAVDGLCTDVAAERPVDEATAQPLYVVAQPGQP</sequence>
<dbReference type="Proteomes" id="UP000278440">
    <property type="component" value="Unassembled WGS sequence"/>
</dbReference>
<feature type="compositionally biased region" description="Low complexity" evidence="1">
    <location>
        <begin position="79"/>
        <end position="111"/>
    </location>
</feature>
<organism evidence="3 4">
    <name type="scientific">Terracoccus luteus</name>
    <dbReference type="NCBI Taxonomy" id="53356"/>
    <lineage>
        <taxon>Bacteria</taxon>
        <taxon>Bacillati</taxon>
        <taxon>Actinomycetota</taxon>
        <taxon>Actinomycetes</taxon>
        <taxon>Micrococcales</taxon>
        <taxon>Intrasporangiaceae</taxon>
        <taxon>Terracoccus</taxon>
    </lineage>
</organism>
<evidence type="ECO:0000256" key="1">
    <source>
        <dbReference type="SAM" id="MobiDB-lite"/>
    </source>
</evidence>
<dbReference type="AlphaFoldDB" id="A0A495XUY7"/>
<gene>
    <name evidence="3" type="ORF">DFJ68_0032</name>
</gene>
<feature type="transmembrane region" description="Helical" evidence="2">
    <location>
        <begin position="41"/>
        <end position="63"/>
    </location>
</feature>
<accession>A0A495XUY7</accession>
<keyword evidence="2" id="KW-0812">Transmembrane</keyword>
<dbReference type="SUPFAM" id="SSF50969">
    <property type="entry name" value="YVTN repeat-like/Quinoprotein amine dehydrogenase"/>
    <property type="match status" value="1"/>
</dbReference>
<keyword evidence="2" id="KW-0472">Membrane</keyword>
<keyword evidence="2" id="KW-1133">Transmembrane helix</keyword>
<dbReference type="RefSeq" id="WP_170165671.1">
    <property type="nucleotide sequence ID" value="NZ_RBXT01000001.1"/>
</dbReference>
<dbReference type="InterPro" id="IPR011044">
    <property type="entry name" value="Quino_amine_DH_bsu"/>
</dbReference>
<name>A0A495XUY7_9MICO</name>
<evidence type="ECO:0000313" key="3">
    <source>
        <dbReference type="EMBL" id="RKT76636.1"/>
    </source>
</evidence>
<evidence type="ECO:0000256" key="2">
    <source>
        <dbReference type="SAM" id="Phobius"/>
    </source>
</evidence>
<proteinExistence type="predicted"/>
<keyword evidence="4" id="KW-1185">Reference proteome</keyword>
<reference evidence="3 4" key="1">
    <citation type="submission" date="2018-10" db="EMBL/GenBank/DDBJ databases">
        <title>Sequencing the genomes of 1000 actinobacteria strains.</title>
        <authorList>
            <person name="Klenk H.-P."/>
        </authorList>
    </citation>
    <scope>NUCLEOTIDE SEQUENCE [LARGE SCALE GENOMIC DNA]</scope>
    <source>
        <strain evidence="3 4">DSM 44267</strain>
    </source>
</reference>